<feature type="region of interest" description="Disordered" evidence="4">
    <location>
        <begin position="139"/>
        <end position="162"/>
    </location>
</feature>
<comment type="caution">
    <text evidence="5">The sequence shown here is derived from an EMBL/GenBank/DDBJ whole genome shotgun (WGS) entry which is preliminary data.</text>
</comment>
<keyword evidence="6" id="KW-1185">Reference proteome</keyword>
<dbReference type="RefSeq" id="WP_390209550.1">
    <property type="nucleotide sequence ID" value="NZ_JBHLXJ010000002.1"/>
</dbReference>
<evidence type="ECO:0000256" key="4">
    <source>
        <dbReference type="SAM" id="MobiDB-lite"/>
    </source>
</evidence>
<dbReference type="Pfam" id="PF05130">
    <property type="entry name" value="FlgN"/>
    <property type="match status" value="1"/>
</dbReference>
<comment type="function">
    <text evidence="1">Required for the efficient initiation of filament assembly.</text>
</comment>
<keyword evidence="5" id="KW-0282">Flagellum</keyword>
<dbReference type="Proteomes" id="UP001589844">
    <property type="component" value="Unassembled WGS sequence"/>
</dbReference>
<evidence type="ECO:0000313" key="5">
    <source>
        <dbReference type="EMBL" id="MFC0348485.1"/>
    </source>
</evidence>
<dbReference type="InterPro" id="IPR036679">
    <property type="entry name" value="FlgN-like_sf"/>
</dbReference>
<comment type="similarity">
    <text evidence="2">Belongs to the FlgN family.</text>
</comment>
<organism evidence="5 6">
    <name type="scientific">Undibacterium danionis</name>
    <dbReference type="NCBI Taxonomy" id="1812100"/>
    <lineage>
        <taxon>Bacteria</taxon>
        <taxon>Pseudomonadati</taxon>
        <taxon>Pseudomonadota</taxon>
        <taxon>Betaproteobacteria</taxon>
        <taxon>Burkholderiales</taxon>
        <taxon>Oxalobacteraceae</taxon>
        <taxon>Undibacterium</taxon>
    </lineage>
</organism>
<keyword evidence="5" id="KW-0966">Cell projection</keyword>
<evidence type="ECO:0000256" key="2">
    <source>
        <dbReference type="ARBA" id="ARBA00007703"/>
    </source>
</evidence>
<proteinExistence type="inferred from homology"/>
<dbReference type="Gene3D" id="1.20.58.300">
    <property type="entry name" value="FlgN-like"/>
    <property type="match status" value="1"/>
</dbReference>
<dbReference type="EMBL" id="JBHLXJ010000002">
    <property type="protein sequence ID" value="MFC0348485.1"/>
    <property type="molecule type" value="Genomic_DNA"/>
</dbReference>
<sequence length="162" mass="18062">MNDALANSRKLQDFLEKEIVLMRSLDQLLIEEQIVLTNNEAEKLGTITPEKNNVLMQIVELEKNRNLFLSAIGYTPDARGMQDFFAATENSDKLEDNWKNLLSISSDAQEKNRTNGLLISRQLSRNQSALNILQQNTQTGSMYGADGQSKNNSTTGRGIIAG</sequence>
<evidence type="ECO:0000313" key="6">
    <source>
        <dbReference type="Proteomes" id="UP001589844"/>
    </source>
</evidence>
<name>A0ABV6I9I4_9BURK</name>
<gene>
    <name evidence="5" type="ORF">ACFFJH_01600</name>
</gene>
<keyword evidence="5" id="KW-0969">Cilium</keyword>
<reference evidence="5 6" key="1">
    <citation type="submission" date="2024-09" db="EMBL/GenBank/DDBJ databases">
        <authorList>
            <person name="Sun Q."/>
            <person name="Mori K."/>
        </authorList>
    </citation>
    <scope>NUCLEOTIDE SEQUENCE [LARGE SCALE GENOMIC DNA]</scope>
    <source>
        <strain evidence="5 6">CCM 8677</strain>
    </source>
</reference>
<evidence type="ECO:0000256" key="3">
    <source>
        <dbReference type="ARBA" id="ARBA00022795"/>
    </source>
</evidence>
<evidence type="ECO:0000256" key="1">
    <source>
        <dbReference type="ARBA" id="ARBA00002397"/>
    </source>
</evidence>
<dbReference type="InterPro" id="IPR007809">
    <property type="entry name" value="FlgN-like"/>
</dbReference>
<accession>A0ABV6I9I4</accession>
<keyword evidence="3" id="KW-1005">Bacterial flagellum biogenesis</keyword>
<dbReference type="SUPFAM" id="SSF140566">
    <property type="entry name" value="FlgN-like"/>
    <property type="match status" value="1"/>
</dbReference>
<protein>
    <submittedName>
        <fullName evidence="5">Flagella synthesis protein FlgN</fullName>
    </submittedName>
</protein>